<keyword evidence="7" id="KW-1185">Reference proteome</keyword>
<dbReference type="SUPFAM" id="SSF54631">
    <property type="entry name" value="CBS-domain pair"/>
    <property type="match status" value="2"/>
</dbReference>
<sequence>MASVFLYHVVGDLTVGKPEMVELCETETMEAAIRAIGESTECGIPVWKKKSHVGMVENNELLQQRFVGILNSLDIVAFFAKSECLEDHDKALKTPVSDVVAPNNSLLKQVDPATRLVDALEMMKHGVKRLIVRKSVVWKGMSKRFSIIYNGKWLKNMDASGSNNNPSANPNRPSSSSTSSTLDKFCCLSREDVIRFLIGCLGALAPLPLSSISSLGAINPNYQFVEASAAAIEATKKLPDDPSAIAVVEQTQDDEYKIIGEISASKLWKCDYLSAAWALANLSAGQFVMGVEDNVSSRSEYNFSLRPAAGNNNQANGGGSARPKKFSSRSIGFNPASPSMGVSRSMYRGRSAPLTCRVTSSLAAVMAQMLSHRATHVWVTEDHSDDIVVGVVGYADIMAAVTKQPAPANPPLGRTTEVLMDLDFIILVPAMFKQELPYVSISTASEGGQDRTLIGVVVEE</sequence>
<evidence type="ECO:0000313" key="6">
    <source>
        <dbReference type="EMBL" id="RXH82565.1"/>
    </source>
</evidence>
<dbReference type="PANTHER" id="PTHR13780:SF46">
    <property type="entry name" value="CBS DOMAIN-CONTAINING PROTEIN CBSX6"/>
    <property type="match status" value="1"/>
</dbReference>
<feature type="region of interest" description="Disordered" evidence="4">
    <location>
        <begin position="160"/>
        <end position="179"/>
    </location>
</feature>
<evidence type="ECO:0000256" key="4">
    <source>
        <dbReference type="SAM" id="MobiDB-lite"/>
    </source>
</evidence>
<evidence type="ECO:0000256" key="3">
    <source>
        <dbReference type="PROSITE-ProRule" id="PRU00703"/>
    </source>
</evidence>
<dbReference type="GO" id="GO:0005737">
    <property type="term" value="C:cytoplasm"/>
    <property type="evidence" value="ECO:0007669"/>
    <property type="project" value="TreeGrafter"/>
</dbReference>
<feature type="region of interest" description="Disordered" evidence="4">
    <location>
        <begin position="306"/>
        <end position="337"/>
    </location>
</feature>
<dbReference type="CDD" id="cd02205">
    <property type="entry name" value="CBS_pair_SF"/>
    <property type="match status" value="1"/>
</dbReference>
<keyword evidence="1" id="KW-0677">Repeat</keyword>
<dbReference type="Pfam" id="PF00571">
    <property type="entry name" value="CBS"/>
    <property type="match status" value="1"/>
</dbReference>
<dbReference type="STRING" id="3750.A0A498IKA0"/>
<feature type="compositionally biased region" description="Polar residues" evidence="4">
    <location>
        <begin position="328"/>
        <end position="337"/>
    </location>
</feature>
<dbReference type="EMBL" id="RDQH01000338">
    <property type="protein sequence ID" value="RXH82565.1"/>
    <property type="molecule type" value="Genomic_DNA"/>
</dbReference>
<dbReference type="PROSITE" id="PS51371">
    <property type="entry name" value="CBS"/>
    <property type="match status" value="1"/>
</dbReference>
<accession>A0A498IKA0</accession>
<protein>
    <recommendedName>
        <fullName evidence="5">CBS domain-containing protein</fullName>
    </recommendedName>
</protein>
<dbReference type="PANTHER" id="PTHR13780">
    <property type="entry name" value="AMP-ACTIVATED PROTEIN KINASE, GAMMA REGULATORY SUBUNIT"/>
    <property type="match status" value="1"/>
</dbReference>
<dbReference type="InterPro" id="IPR050511">
    <property type="entry name" value="AMPK_gamma/SDS23_families"/>
</dbReference>
<reference evidence="6 7" key="1">
    <citation type="submission" date="2018-10" db="EMBL/GenBank/DDBJ databases">
        <title>A high-quality apple genome assembly.</title>
        <authorList>
            <person name="Hu J."/>
        </authorList>
    </citation>
    <scope>NUCLEOTIDE SEQUENCE [LARGE SCALE GENOMIC DNA]</scope>
    <source>
        <strain evidence="7">cv. HFTH1</strain>
        <tissue evidence="6">Young leaf</tissue>
    </source>
</reference>
<evidence type="ECO:0000256" key="1">
    <source>
        <dbReference type="ARBA" id="ARBA00022737"/>
    </source>
</evidence>
<dbReference type="InterPro" id="IPR000644">
    <property type="entry name" value="CBS_dom"/>
</dbReference>
<evidence type="ECO:0000313" key="7">
    <source>
        <dbReference type="Proteomes" id="UP000290289"/>
    </source>
</evidence>
<comment type="caution">
    <text evidence="6">The sequence shown here is derived from an EMBL/GenBank/DDBJ whole genome shotgun (WGS) entry which is preliminary data.</text>
</comment>
<dbReference type="GO" id="GO:0005634">
    <property type="term" value="C:nucleus"/>
    <property type="evidence" value="ECO:0007669"/>
    <property type="project" value="TreeGrafter"/>
</dbReference>
<dbReference type="Proteomes" id="UP000290289">
    <property type="component" value="Chromosome 12"/>
</dbReference>
<proteinExistence type="predicted"/>
<gene>
    <name evidence="6" type="ORF">DVH24_036906</name>
</gene>
<dbReference type="AlphaFoldDB" id="A0A498IKA0"/>
<feature type="domain" description="CBS" evidence="5">
    <location>
        <begin position="346"/>
        <end position="408"/>
    </location>
</feature>
<name>A0A498IKA0_MALDO</name>
<dbReference type="Gene3D" id="3.10.580.10">
    <property type="entry name" value="CBS-domain"/>
    <property type="match status" value="2"/>
</dbReference>
<keyword evidence="2 3" id="KW-0129">CBS domain</keyword>
<evidence type="ECO:0000259" key="5">
    <source>
        <dbReference type="PROSITE" id="PS51371"/>
    </source>
</evidence>
<evidence type="ECO:0000256" key="2">
    <source>
        <dbReference type="ARBA" id="ARBA00023122"/>
    </source>
</evidence>
<dbReference type="InterPro" id="IPR046342">
    <property type="entry name" value="CBS_dom_sf"/>
</dbReference>
<organism evidence="6 7">
    <name type="scientific">Malus domestica</name>
    <name type="common">Apple</name>
    <name type="synonym">Pyrus malus</name>
    <dbReference type="NCBI Taxonomy" id="3750"/>
    <lineage>
        <taxon>Eukaryota</taxon>
        <taxon>Viridiplantae</taxon>
        <taxon>Streptophyta</taxon>
        <taxon>Embryophyta</taxon>
        <taxon>Tracheophyta</taxon>
        <taxon>Spermatophyta</taxon>
        <taxon>Magnoliopsida</taxon>
        <taxon>eudicotyledons</taxon>
        <taxon>Gunneridae</taxon>
        <taxon>Pentapetalae</taxon>
        <taxon>rosids</taxon>
        <taxon>fabids</taxon>
        <taxon>Rosales</taxon>
        <taxon>Rosaceae</taxon>
        <taxon>Amygdaloideae</taxon>
        <taxon>Maleae</taxon>
        <taxon>Malus</taxon>
    </lineage>
</organism>